<accession>A0AC34QCQ7</accession>
<reference evidence="2" key="1">
    <citation type="submission" date="2022-11" db="UniProtKB">
        <authorList>
            <consortium name="WormBaseParasite"/>
        </authorList>
    </citation>
    <scope>IDENTIFICATION</scope>
</reference>
<evidence type="ECO:0000313" key="2">
    <source>
        <dbReference type="WBParaSite" id="JU765_v2.g15227.t1"/>
    </source>
</evidence>
<organism evidence="1 2">
    <name type="scientific">Panagrolaimus sp. JU765</name>
    <dbReference type="NCBI Taxonomy" id="591449"/>
    <lineage>
        <taxon>Eukaryota</taxon>
        <taxon>Metazoa</taxon>
        <taxon>Ecdysozoa</taxon>
        <taxon>Nematoda</taxon>
        <taxon>Chromadorea</taxon>
        <taxon>Rhabditida</taxon>
        <taxon>Tylenchina</taxon>
        <taxon>Panagrolaimomorpha</taxon>
        <taxon>Panagrolaimoidea</taxon>
        <taxon>Panagrolaimidae</taxon>
        <taxon>Panagrolaimus</taxon>
    </lineage>
</organism>
<sequence length="245" mass="28486">MNVPMGASEIIPDFAASLLEYFEKQLEPFLTGEYAFPDLALEQETAGAPLTNSACEASFGFLDHLTKVPPNMTTYNMSIKTVAVKNKLYDYFSSLPEMEREEMERKACENMKTSVEQAMIQKKELQQKLFRKMEEKARELAEEQSRNQRKKHKVASEVEKCGFWRTVEAMNQKLENATPKNAKSWIKSNIQFRKKVWQPSFEPKWLLQFSHKNHTFSLEELKNNLVQLIAADPEWDISEEEDCDD</sequence>
<evidence type="ECO:0000313" key="1">
    <source>
        <dbReference type="Proteomes" id="UP000887576"/>
    </source>
</evidence>
<protein>
    <submittedName>
        <fullName evidence="2">RWD domain-containing protein</fullName>
    </submittedName>
</protein>
<proteinExistence type="predicted"/>
<dbReference type="Proteomes" id="UP000887576">
    <property type="component" value="Unplaced"/>
</dbReference>
<name>A0AC34QCQ7_9BILA</name>
<dbReference type="WBParaSite" id="JU765_v2.g15227.t1">
    <property type="protein sequence ID" value="JU765_v2.g15227.t1"/>
    <property type="gene ID" value="JU765_v2.g15227"/>
</dbReference>